<dbReference type="OrthoDB" id="2794896at2759"/>
<dbReference type="AlphaFoldDB" id="A0A0D0AQP7"/>
<dbReference type="InParanoid" id="A0A0D0AQP7"/>
<dbReference type="Proteomes" id="UP000054485">
    <property type="component" value="Unassembled WGS sequence"/>
</dbReference>
<accession>A0A0D0AQP7</accession>
<dbReference type="STRING" id="930992.A0A0D0AQP7"/>
<evidence type="ECO:0000313" key="1">
    <source>
        <dbReference type="EMBL" id="KIK40369.1"/>
    </source>
</evidence>
<protein>
    <recommendedName>
        <fullName evidence="3">C2H2-type domain-containing protein</fullName>
    </recommendedName>
</protein>
<dbReference type="EMBL" id="KN835305">
    <property type="protein sequence ID" value="KIK40369.1"/>
    <property type="molecule type" value="Genomic_DNA"/>
</dbReference>
<reference evidence="2" key="2">
    <citation type="submission" date="2015-01" db="EMBL/GenBank/DDBJ databases">
        <title>Evolutionary Origins and Diversification of the Mycorrhizal Mutualists.</title>
        <authorList>
            <consortium name="DOE Joint Genome Institute"/>
            <consortium name="Mycorrhizal Genomics Consortium"/>
            <person name="Kohler A."/>
            <person name="Kuo A."/>
            <person name="Nagy L.G."/>
            <person name="Floudas D."/>
            <person name="Copeland A."/>
            <person name="Barry K.W."/>
            <person name="Cichocki N."/>
            <person name="Veneault-Fourrey C."/>
            <person name="LaButti K."/>
            <person name="Lindquist E.A."/>
            <person name="Lipzen A."/>
            <person name="Lundell T."/>
            <person name="Morin E."/>
            <person name="Murat C."/>
            <person name="Riley R."/>
            <person name="Ohm R."/>
            <person name="Sun H."/>
            <person name="Tunlid A."/>
            <person name="Henrissat B."/>
            <person name="Grigoriev I.V."/>
            <person name="Hibbett D.S."/>
            <person name="Martin F."/>
        </authorList>
    </citation>
    <scope>NUCLEOTIDE SEQUENCE [LARGE SCALE GENOMIC DNA]</scope>
    <source>
        <strain evidence="2">UH-Slu-Lm8-n1</strain>
    </source>
</reference>
<keyword evidence="2" id="KW-1185">Reference proteome</keyword>
<feature type="non-terminal residue" evidence="1">
    <location>
        <position position="1"/>
    </location>
</feature>
<organism evidence="1 2">
    <name type="scientific">Suillus luteus UH-Slu-Lm8-n1</name>
    <dbReference type="NCBI Taxonomy" id="930992"/>
    <lineage>
        <taxon>Eukaryota</taxon>
        <taxon>Fungi</taxon>
        <taxon>Dikarya</taxon>
        <taxon>Basidiomycota</taxon>
        <taxon>Agaricomycotina</taxon>
        <taxon>Agaricomycetes</taxon>
        <taxon>Agaricomycetidae</taxon>
        <taxon>Boletales</taxon>
        <taxon>Suillineae</taxon>
        <taxon>Suillaceae</taxon>
        <taxon>Suillus</taxon>
    </lineage>
</organism>
<feature type="non-terminal residue" evidence="1">
    <location>
        <position position="91"/>
    </location>
</feature>
<dbReference type="HOGENOM" id="CLU_126337_0_1_1"/>
<sequence>ECAWIEDGKRCCHPLWPVDDTHKLGRHLREFHCVQGNEKKWVTCFWEGCNRKLQRGAIVQHIRSCHLKIRSPCTNCLKTYSRRDTMKKHAK</sequence>
<evidence type="ECO:0008006" key="3">
    <source>
        <dbReference type="Google" id="ProtNLM"/>
    </source>
</evidence>
<proteinExistence type="predicted"/>
<reference evidence="1 2" key="1">
    <citation type="submission" date="2014-04" db="EMBL/GenBank/DDBJ databases">
        <authorList>
            <consortium name="DOE Joint Genome Institute"/>
            <person name="Kuo A."/>
            <person name="Ruytinx J."/>
            <person name="Rineau F."/>
            <person name="Colpaert J."/>
            <person name="Kohler A."/>
            <person name="Nagy L.G."/>
            <person name="Floudas D."/>
            <person name="Copeland A."/>
            <person name="Barry K.W."/>
            <person name="Cichocki N."/>
            <person name="Veneault-Fourrey C."/>
            <person name="LaButti K."/>
            <person name="Lindquist E.A."/>
            <person name="Lipzen A."/>
            <person name="Lundell T."/>
            <person name="Morin E."/>
            <person name="Murat C."/>
            <person name="Sun H."/>
            <person name="Tunlid A."/>
            <person name="Henrissat B."/>
            <person name="Grigoriev I.V."/>
            <person name="Hibbett D.S."/>
            <person name="Martin F."/>
            <person name="Nordberg H.P."/>
            <person name="Cantor M.N."/>
            <person name="Hua S.X."/>
        </authorList>
    </citation>
    <scope>NUCLEOTIDE SEQUENCE [LARGE SCALE GENOMIC DNA]</scope>
    <source>
        <strain evidence="1 2">UH-Slu-Lm8-n1</strain>
    </source>
</reference>
<gene>
    <name evidence="1" type="ORF">CY34DRAFT_41513</name>
</gene>
<evidence type="ECO:0000313" key="2">
    <source>
        <dbReference type="Proteomes" id="UP000054485"/>
    </source>
</evidence>
<name>A0A0D0AQP7_9AGAM</name>